<dbReference type="SUPFAM" id="SSF52540">
    <property type="entry name" value="P-loop containing nucleoside triphosphate hydrolases"/>
    <property type="match status" value="1"/>
</dbReference>
<keyword evidence="3" id="KW-1133">Transmembrane helix</keyword>
<organism evidence="5 7">
    <name type="scientific">Rhizophagus clarus</name>
    <dbReference type="NCBI Taxonomy" id="94130"/>
    <lineage>
        <taxon>Eukaryota</taxon>
        <taxon>Fungi</taxon>
        <taxon>Fungi incertae sedis</taxon>
        <taxon>Mucoromycota</taxon>
        <taxon>Glomeromycotina</taxon>
        <taxon>Glomeromycetes</taxon>
        <taxon>Glomerales</taxon>
        <taxon>Glomeraceae</taxon>
        <taxon>Rhizophagus</taxon>
    </lineage>
</organism>
<name>A0A2Z6R7L7_9GLOM</name>
<dbReference type="EMBL" id="BEXD01001369">
    <property type="protein sequence ID" value="GBB93789.1"/>
    <property type="molecule type" value="Genomic_DNA"/>
</dbReference>
<reference evidence="6" key="2">
    <citation type="submission" date="2019-10" db="EMBL/GenBank/DDBJ databases">
        <title>Conservation and host-specific expression of non-tandemly repeated heterogenous ribosome RNA gene in arbuscular mycorrhizal fungi.</title>
        <authorList>
            <person name="Maeda T."/>
            <person name="Kobayashi Y."/>
            <person name="Nakagawa T."/>
            <person name="Ezawa T."/>
            <person name="Yamaguchi K."/>
            <person name="Bino T."/>
            <person name="Nishimoto Y."/>
            <person name="Shigenobu S."/>
            <person name="Kawaguchi M."/>
        </authorList>
    </citation>
    <scope>NUCLEOTIDE SEQUENCE</scope>
    <source>
        <strain evidence="6">HR1</strain>
    </source>
</reference>
<keyword evidence="7" id="KW-1185">Reference proteome</keyword>
<dbReference type="PANTHER" id="PTHR10903">
    <property type="entry name" value="GTPASE, IMAP FAMILY MEMBER-RELATED"/>
    <property type="match status" value="1"/>
</dbReference>
<feature type="transmembrane region" description="Helical" evidence="3">
    <location>
        <begin position="7"/>
        <end position="28"/>
    </location>
</feature>
<dbReference type="InterPro" id="IPR045058">
    <property type="entry name" value="GIMA/IAN/Toc"/>
</dbReference>
<dbReference type="Proteomes" id="UP000247702">
    <property type="component" value="Unassembled WGS sequence"/>
</dbReference>
<dbReference type="OrthoDB" id="8954335at2759"/>
<evidence type="ECO:0000313" key="6">
    <source>
        <dbReference type="EMBL" id="GES75599.1"/>
    </source>
</evidence>
<protein>
    <submittedName>
        <fullName evidence="6">Kinase-like domain-containing protein</fullName>
    </submittedName>
</protein>
<dbReference type="GO" id="GO:0016301">
    <property type="term" value="F:kinase activity"/>
    <property type="evidence" value="ECO:0007669"/>
    <property type="project" value="UniProtKB-KW"/>
</dbReference>
<dbReference type="InterPro" id="IPR027417">
    <property type="entry name" value="P-loop_NTPase"/>
</dbReference>
<keyword evidence="3" id="KW-0472">Membrane</keyword>
<evidence type="ECO:0000259" key="4">
    <source>
        <dbReference type="Pfam" id="PF04548"/>
    </source>
</evidence>
<proteinExistence type="predicted"/>
<comment type="caution">
    <text evidence="5">The sequence shown here is derived from an EMBL/GenBank/DDBJ whole genome shotgun (WGS) entry which is preliminary data.</text>
</comment>
<dbReference type="PANTHER" id="PTHR10903:SF184">
    <property type="entry name" value="GTP-BINDING PROTEIN A"/>
    <property type="match status" value="1"/>
</dbReference>
<feature type="domain" description="AIG1-type G" evidence="4">
    <location>
        <begin position="63"/>
        <end position="172"/>
    </location>
</feature>
<keyword evidence="3" id="KW-0812">Transmembrane</keyword>
<keyword evidence="2" id="KW-0342">GTP-binding</keyword>
<dbReference type="InterPro" id="IPR006703">
    <property type="entry name" value="G_AIG1"/>
</dbReference>
<reference evidence="5 7" key="1">
    <citation type="submission" date="2017-11" db="EMBL/GenBank/DDBJ databases">
        <title>The genome of Rhizophagus clarus HR1 reveals common genetic basis of auxotrophy among arbuscular mycorrhizal fungi.</title>
        <authorList>
            <person name="Kobayashi Y."/>
        </authorList>
    </citation>
    <scope>NUCLEOTIDE SEQUENCE [LARGE SCALE GENOMIC DNA]</scope>
    <source>
        <strain evidence="5 7">HR1</strain>
    </source>
</reference>
<evidence type="ECO:0000256" key="2">
    <source>
        <dbReference type="ARBA" id="ARBA00023134"/>
    </source>
</evidence>
<dbReference type="Pfam" id="PF04548">
    <property type="entry name" value="AIG1"/>
    <property type="match status" value="1"/>
</dbReference>
<dbReference type="Proteomes" id="UP000615446">
    <property type="component" value="Unassembled WGS sequence"/>
</dbReference>
<gene>
    <name evidence="6" type="ORF">RCL2_000302600</name>
    <name evidence="5" type="ORF">RclHR1_02230015</name>
</gene>
<dbReference type="STRING" id="94130.A0A2Z6R7L7"/>
<dbReference type="Gene3D" id="3.40.50.300">
    <property type="entry name" value="P-loop containing nucleotide triphosphate hydrolases"/>
    <property type="match status" value="1"/>
</dbReference>
<sequence length="271" mass="30536">MGAKEVGFLFIIIIVVIILIFGGVWGLWELGLMGWECCKHLLRNKRYEQIVVNNKQVTFESILNIIIVGKTGSGKSTLANVLLGEEKFAEVSGSNSGTKDIQSEDFSWNGKSYRVIDTIGTGDTTGISDEEIKSFIDQLLKNLNGNDIRIFFVYKDRFDKEQVKALQTFQKFKGIFPTISCITIVSSNFVDFRDGERCKADIKRLLQENGSIASVISGCKIIHVDNPPLQYGESASDIRQFSREKLLNHLDEVAFERPDIDVDEIINELRN</sequence>
<evidence type="ECO:0000256" key="3">
    <source>
        <dbReference type="SAM" id="Phobius"/>
    </source>
</evidence>
<accession>A0A2Z6R7L7</accession>
<evidence type="ECO:0000313" key="5">
    <source>
        <dbReference type="EMBL" id="GBB93789.1"/>
    </source>
</evidence>
<dbReference type="EMBL" id="BLAL01000016">
    <property type="protein sequence ID" value="GES75599.1"/>
    <property type="molecule type" value="Genomic_DNA"/>
</dbReference>
<dbReference type="GO" id="GO:0005525">
    <property type="term" value="F:GTP binding"/>
    <property type="evidence" value="ECO:0007669"/>
    <property type="project" value="UniProtKB-KW"/>
</dbReference>
<keyword evidence="6" id="KW-0418">Kinase</keyword>
<keyword evidence="6" id="KW-0808">Transferase</keyword>
<keyword evidence="1" id="KW-0547">Nucleotide-binding</keyword>
<dbReference type="AlphaFoldDB" id="A0A2Z6R7L7"/>
<evidence type="ECO:0000313" key="7">
    <source>
        <dbReference type="Proteomes" id="UP000247702"/>
    </source>
</evidence>
<evidence type="ECO:0000256" key="1">
    <source>
        <dbReference type="ARBA" id="ARBA00022741"/>
    </source>
</evidence>